<keyword evidence="7" id="KW-1133">Transmembrane helix</keyword>
<keyword evidence="8" id="KW-0496">Mitochondrion</keyword>
<evidence type="ECO:0000313" key="13">
    <source>
        <dbReference type="EMBL" id="VDL58272.1"/>
    </source>
</evidence>
<dbReference type="InterPro" id="IPR018108">
    <property type="entry name" value="MCP_transmembrane"/>
</dbReference>
<dbReference type="WBParaSite" id="HDID_0000595601-mRNA-1">
    <property type="protein sequence ID" value="HDID_0000595601-mRNA-1"/>
    <property type="gene ID" value="HDID_0000595601"/>
</dbReference>
<evidence type="ECO:0000256" key="2">
    <source>
        <dbReference type="ARBA" id="ARBA00006375"/>
    </source>
</evidence>
<reference evidence="13 14" key="2">
    <citation type="submission" date="2018-11" db="EMBL/GenBank/DDBJ databases">
        <authorList>
            <consortium name="Pathogen Informatics"/>
        </authorList>
    </citation>
    <scope>NUCLEOTIDE SEQUENCE [LARGE SCALE GENOMIC DNA]</scope>
</reference>
<dbReference type="Proteomes" id="UP000274504">
    <property type="component" value="Unassembled WGS sequence"/>
</dbReference>
<feature type="region of interest" description="Disordered" evidence="12">
    <location>
        <begin position="197"/>
        <end position="249"/>
    </location>
</feature>
<dbReference type="SUPFAM" id="SSF103506">
    <property type="entry name" value="Mitochondrial carrier"/>
    <property type="match status" value="1"/>
</dbReference>
<evidence type="ECO:0000313" key="14">
    <source>
        <dbReference type="Proteomes" id="UP000274504"/>
    </source>
</evidence>
<dbReference type="PANTHER" id="PTHR21252:SF2">
    <property type="entry name" value="MITOCHONDRIAL OUTER MEMBRANE PROTEIN SLC25A46"/>
    <property type="match status" value="1"/>
</dbReference>
<dbReference type="Gene3D" id="1.50.40.10">
    <property type="entry name" value="Mitochondrial carrier domain"/>
    <property type="match status" value="1"/>
</dbReference>
<feature type="repeat" description="Solcar" evidence="10">
    <location>
        <begin position="29"/>
        <end position="132"/>
    </location>
</feature>
<keyword evidence="3 11" id="KW-0813">Transport</keyword>
<evidence type="ECO:0000256" key="8">
    <source>
        <dbReference type="ARBA" id="ARBA00023128"/>
    </source>
</evidence>
<evidence type="ECO:0000256" key="12">
    <source>
        <dbReference type="SAM" id="MobiDB-lite"/>
    </source>
</evidence>
<evidence type="ECO:0000256" key="9">
    <source>
        <dbReference type="ARBA" id="ARBA00023136"/>
    </source>
</evidence>
<dbReference type="GO" id="GO:0005741">
    <property type="term" value="C:mitochondrial outer membrane"/>
    <property type="evidence" value="ECO:0007669"/>
    <property type="project" value="UniProtKB-SubCell"/>
</dbReference>
<evidence type="ECO:0000256" key="1">
    <source>
        <dbReference type="ARBA" id="ARBA00004374"/>
    </source>
</evidence>
<evidence type="ECO:0000256" key="6">
    <source>
        <dbReference type="ARBA" id="ARBA00022787"/>
    </source>
</evidence>
<evidence type="ECO:0000256" key="10">
    <source>
        <dbReference type="PROSITE-ProRule" id="PRU00282"/>
    </source>
</evidence>
<feature type="compositionally biased region" description="Polar residues" evidence="12">
    <location>
        <begin position="197"/>
        <end position="206"/>
    </location>
</feature>
<dbReference type="GO" id="GO:0090149">
    <property type="term" value="P:mitochondrial membrane fission"/>
    <property type="evidence" value="ECO:0007669"/>
    <property type="project" value="InterPro"/>
</dbReference>
<keyword evidence="9 10" id="KW-0472">Membrane</keyword>
<dbReference type="OrthoDB" id="2403262at2759"/>
<dbReference type="EMBL" id="UYSG01003811">
    <property type="protein sequence ID" value="VDL58272.1"/>
    <property type="molecule type" value="Genomic_DNA"/>
</dbReference>
<evidence type="ECO:0000313" key="15">
    <source>
        <dbReference type="WBParaSite" id="HDID_0000595601-mRNA-1"/>
    </source>
</evidence>
<name>A0A0R3SLZ1_HYMDI</name>
<gene>
    <name evidence="13" type="ORF">HDID_LOCUS5954</name>
</gene>
<keyword evidence="4 10" id="KW-0812">Transmembrane</keyword>
<organism evidence="15">
    <name type="scientific">Hymenolepis diminuta</name>
    <name type="common">Rat tapeworm</name>
    <dbReference type="NCBI Taxonomy" id="6216"/>
    <lineage>
        <taxon>Eukaryota</taxon>
        <taxon>Metazoa</taxon>
        <taxon>Spiralia</taxon>
        <taxon>Lophotrochozoa</taxon>
        <taxon>Platyhelminthes</taxon>
        <taxon>Cestoda</taxon>
        <taxon>Eucestoda</taxon>
        <taxon>Cyclophyllidea</taxon>
        <taxon>Hymenolepididae</taxon>
        <taxon>Hymenolepis</taxon>
    </lineage>
</organism>
<reference evidence="15" key="1">
    <citation type="submission" date="2017-02" db="UniProtKB">
        <authorList>
            <consortium name="WormBaseParasite"/>
        </authorList>
    </citation>
    <scope>IDENTIFICATION</scope>
</reference>
<dbReference type="AlphaFoldDB" id="A0A0R3SLZ1"/>
<keyword evidence="6" id="KW-1000">Mitochondrion outer membrane</keyword>
<dbReference type="PANTHER" id="PTHR21252">
    <property type="entry name" value="TB1 PROTEIN-RELATED"/>
    <property type="match status" value="1"/>
</dbReference>
<accession>A0A0R3SLZ1</accession>
<dbReference type="InterPro" id="IPR039158">
    <property type="entry name" value="SLC25A46"/>
</dbReference>
<proteinExistence type="inferred from homology"/>
<evidence type="ECO:0000256" key="5">
    <source>
        <dbReference type="ARBA" id="ARBA00022737"/>
    </source>
</evidence>
<evidence type="ECO:0000256" key="3">
    <source>
        <dbReference type="ARBA" id="ARBA00022448"/>
    </source>
</evidence>
<protein>
    <submittedName>
        <fullName evidence="15">ADP,ATP carrier protein</fullName>
    </submittedName>
</protein>
<evidence type="ECO:0000256" key="7">
    <source>
        <dbReference type="ARBA" id="ARBA00022989"/>
    </source>
</evidence>
<comment type="subcellular location">
    <subcellularLocation>
        <location evidence="1">Mitochondrion outer membrane</location>
        <topology evidence="1">Multi-pass membrane protein</topology>
    </subcellularLocation>
</comment>
<dbReference type="Pfam" id="PF00153">
    <property type="entry name" value="Mito_carr"/>
    <property type="match status" value="1"/>
</dbReference>
<sequence length="249" mass="26938">MLVNANTSRTDQALLTSHRRDAMLQTTCSLFFTDLSADMISCLAADAIVYPLETVVVRLCVQGTRTLVDNLDSGDSVVPIISSFNGIFDVLRSASTSSSGFLGLYRGFGSLVLQYAVQIGLLVGVKYAYEHILYMYSSNNPVVLQHSQPNSLPSAGMVGRSSIPPTGEYGTTSTDYGSTSFYSSAAPKMFENQSVPTVSTVWQPTQDSERWRSSDSNLKPGGGDSGQNSLTRNAFAFRGFDPDTFNQPM</sequence>
<evidence type="ECO:0000256" key="4">
    <source>
        <dbReference type="ARBA" id="ARBA00022692"/>
    </source>
</evidence>
<dbReference type="PROSITE" id="PS50920">
    <property type="entry name" value="SOLCAR"/>
    <property type="match status" value="1"/>
</dbReference>
<comment type="similarity">
    <text evidence="2 11">Belongs to the mitochondrial carrier (TC 2.A.29) family.</text>
</comment>
<evidence type="ECO:0000256" key="11">
    <source>
        <dbReference type="RuleBase" id="RU000488"/>
    </source>
</evidence>
<keyword evidence="5" id="KW-0677">Repeat</keyword>
<dbReference type="InterPro" id="IPR023395">
    <property type="entry name" value="MCP_dom_sf"/>
</dbReference>